<dbReference type="GeneID" id="29115884"/>
<dbReference type="KEGG" id="aalt:CC77DRAFT_147575"/>
<feature type="transmembrane region" description="Helical" evidence="1">
    <location>
        <begin position="27"/>
        <end position="50"/>
    </location>
</feature>
<evidence type="ECO:0000256" key="1">
    <source>
        <dbReference type="SAM" id="Phobius"/>
    </source>
</evidence>
<dbReference type="VEuPathDB" id="FungiDB:CC77DRAFT_147575"/>
<keyword evidence="1" id="KW-0812">Transmembrane</keyword>
<dbReference type="Proteomes" id="UP000077248">
    <property type="component" value="Unassembled WGS sequence"/>
</dbReference>
<dbReference type="RefSeq" id="XP_018385389.1">
    <property type="nucleotide sequence ID" value="XM_018530290.1"/>
</dbReference>
<accession>A0A177DKY2</accession>
<reference evidence="2 3" key="1">
    <citation type="submission" date="2016-05" db="EMBL/GenBank/DDBJ databases">
        <title>Comparative analysis of secretome profiles of manganese(II)-oxidizing ascomycete fungi.</title>
        <authorList>
            <consortium name="DOE Joint Genome Institute"/>
            <person name="Zeiner C.A."/>
            <person name="Purvine S.O."/>
            <person name="Zink E.M."/>
            <person name="Wu S."/>
            <person name="Pasa-Tolic L."/>
            <person name="Chaput D.L."/>
            <person name="Haridas S."/>
            <person name="Grigoriev I.V."/>
            <person name="Santelli C.M."/>
            <person name="Hansel C.M."/>
        </authorList>
    </citation>
    <scope>NUCLEOTIDE SEQUENCE [LARGE SCALE GENOMIC DNA]</scope>
    <source>
        <strain evidence="2 3">SRC1lrK2f</strain>
    </source>
</reference>
<keyword evidence="1" id="KW-0472">Membrane</keyword>
<keyword evidence="3" id="KW-1185">Reference proteome</keyword>
<sequence>MYCRSICMPNHTSRKCYVLLNDHGIPLLMTLTGLHTYVMLIISCCLPFSYEAISKREDTWVLPICRLR</sequence>
<protein>
    <submittedName>
        <fullName evidence="2">Uncharacterized protein</fullName>
    </submittedName>
</protein>
<name>A0A177DKY2_ALTAL</name>
<keyword evidence="1" id="KW-1133">Transmembrane helix</keyword>
<gene>
    <name evidence="2" type="ORF">CC77DRAFT_147575</name>
</gene>
<evidence type="ECO:0000313" key="3">
    <source>
        <dbReference type="Proteomes" id="UP000077248"/>
    </source>
</evidence>
<dbReference type="AlphaFoldDB" id="A0A177DKY2"/>
<dbReference type="EMBL" id="KV441480">
    <property type="protein sequence ID" value="OAG19968.1"/>
    <property type="molecule type" value="Genomic_DNA"/>
</dbReference>
<evidence type="ECO:0000313" key="2">
    <source>
        <dbReference type="EMBL" id="OAG19968.1"/>
    </source>
</evidence>
<organism evidence="2 3">
    <name type="scientific">Alternaria alternata</name>
    <name type="common">Alternaria rot fungus</name>
    <name type="synonym">Torula alternata</name>
    <dbReference type="NCBI Taxonomy" id="5599"/>
    <lineage>
        <taxon>Eukaryota</taxon>
        <taxon>Fungi</taxon>
        <taxon>Dikarya</taxon>
        <taxon>Ascomycota</taxon>
        <taxon>Pezizomycotina</taxon>
        <taxon>Dothideomycetes</taxon>
        <taxon>Pleosporomycetidae</taxon>
        <taxon>Pleosporales</taxon>
        <taxon>Pleosporineae</taxon>
        <taxon>Pleosporaceae</taxon>
        <taxon>Alternaria</taxon>
        <taxon>Alternaria sect. Alternaria</taxon>
        <taxon>Alternaria alternata complex</taxon>
    </lineage>
</organism>
<proteinExistence type="predicted"/>